<feature type="compositionally biased region" description="Basic and acidic residues" evidence="1">
    <location>
        <begin position="48"/>
        <end position="57"/>
    </location>
</feature>
<comment type="caution">
    <text evidence="2">The sequence shown here is derived from an EMBL/GenBank/DDBJ whole genome shotgun (WGS) entry which is preliminary data.</text>
</comment>
<proteinExistence type="predicted"/>
<sequence length="57" mass="6357">MKTLEEISVISFQTSNLKTGGRVNALSGCIEARLKTDHRTQPTKKTLKNKEAEVAKR</sequence>
<evidence type="ECO:0000313" key="3">
    <source>
        <dbReference type="Proteomes" id="UP001199314"/>
    </source>
</evidence>
<organism evidence="2 3">
    <name type="scientific">Psychroflexus longus</name>
    <dbReference type="NCBI Taxonomy" id="2873596"/>
    <lineage>
        <taxon>Bacteria</taxon>
        <taxon>Pseudomonadati</taxon>
        <taxon>Bacteroidota</taxon>
        <taxon>Flavobacteriia</taxon>
        <taxon>Flavobacteriales</taxon>
        <taxon>Flavobacteriaceae</taxon>
        <taxon>Psychroflexus</taxon>
    </lineage>
</organism>
<evidence type="ECO:0000256" key="1">
    <source>
        <dbReference type="SAM" id="MobiDB-lite"/>
    </source>
</evidence>
<gene>
    <name evidence="2" type="ORF">LB452_02095</name>
</gene>
<feature type="region of interest" description="Disordered" evidence="1">
    <location>
        <begin position="36"/>
        <end position="57"/>
    </location>
</feature>
<dbReference type="RefSeq" id="WP_224460064.1">
    <property type="nucleotide sequence ID" value="NZ_JAIQZE010000001.1"/>
</dbReference>
<dbReference type="Proteomes" id="UP001199314">
    <property type="component" value="Unassembled WGS sequence"/>
</dbReference>
<protein>
    <submittedName>
        <fullName evidence="2">Uncharacterized protein</fullName>
    </submittedName>
</protein>
<name>A0ABS7XFG6_9FLAO</name>
<reference evidence="3" key="1">
    <citation type="submission" date="2023-07" db="EMBL/GenBank/DDBJ databases">
        <title>Novel species isolated from saline lakes on Tibetan Plateau.</title>
        <authorList>
            <person name="Lu H."/>
        </authorList>
    </citation>
    <scope>NUCLEOTIDE SEQUENCE [LARGE SCALE GENOMIC DNA]</scope>
    <source>
        <strain evidence="3">CAK8W</strain>
    </source>
</reference>
<keyword evidence="3" id="KW-1185">Reference proteome</keyword>
<accession>A0ABS7XFG6</accession>
<dbReference type="EMBL" id="JAIQZE010000001">
    <property type="protein sequence ID" value="MBZ9777702.1"/>
    <property type="molecule type" value="Genomic_DNA"/>
</dbReference>
<evidence type="ECO:0000313" key="2">
    <source>
        <dbReference type="EMBL" id="MBZ9777702.1"/>
    </source>
</evidence>